<organism evidence="1 2">
    <name type="scientific">Echinops telfairi</name>
    <name type="common">Lesser hedgehog tenrec</name>
    <dbReference type="NCBI Taxonomy" id="9371"/>
    <lineage>
        <taxon>Eukaryota</taxon>
        <taxon>Metazoa</taxon>
        <taxon>Chordata</taxon>
        <taxon>Craniata</taxon>
        <taxon>Vertebrata</taxon>
        <taxon>Euteleostomi</taxon>
        <taxon>Mammalia</taxon>
        <taxon>Eutheria</taxon>
        <taxon>Afrotheria</taxon>
        <taxon>Tenrecidae</taxon>
        <taxon>Tenrecinae</taxon>
        <taxon>Echinops</taxon>
    </lineage>
</organism>
<dbReference type="Proteomes" id="UP000694863">
    <property type="component" value="Unplaced"/>
</dbReference>
<evidence type="ECO:0000313" key="2">
    <source>
        <dbReference type="RefSeq" id="XP_045141133.1"/>
    </source>
</evidence>
<dbReference type="RefSeq" id="XP_045141133.1">
    <property type="nucleotide sequence ID" value="XM_045285198.1"/>
</dbReference>
<evidence type="ECO:0000313" key="1">
    <source>
        <dbReference type="Proteomes" id="UP000694863"/>
    </source>
</evidence>
<reference evidence="2" key="1">
    <citation type="submission" date="2025-08" db="UniProtKB">
        <authorList>
            <consortium name="RefSeq"/>
        </authorList>
    </citation>
    <scope>IDENTIFICATION</scope>
</reference>
<proteinExistence type="predicted"/>
<accession>A0AC55CRQ4</accession>
<name>A0AC55CRQ4_ECHTE</name>
<protein>
    <submittedName>
        <fullName evidence="2">Transcription factor E4F1-like isoform X1</fullName>
    </submittedName>
</protein>
<gene>
    <name evidence="2" type="primary">LOC123521100</name>
</gene>
<sequence length="252" mass="26651">MLSAAPLRARERLWGLASPGPTDGTPTPHPDEDDVHRCGRCQAEFTTVEDFVQHKLQKGCQRAPLDALPTTPEATELLGSEQVVQAPASEEPLTLAHIVVEAASLSADLGHAPDLVGKWDHVGLFWARCAGCGWAWEGAGVSHQPSQGSAGEGDEAGAGGSPSVHRAQWARCLHLPATSFNMVPAWLSLCTPIVPPVPTSLCPDSSPSRYSGRLVQAWRVPVGPTCPETSACPCWPARGDHAILLPQGFTSL</sequence>
<keyword evidence="1" id="KW-1185">Reference proteome</keyword>